<dbReference type="Gene3D" id="3.40.50.1820">
    <property type="entry name" value="alpha/beta hydrolase"/>
    <property type="match status" value="1"/>
</dbReference>
<evidence type="ECO:0000313" key="3">
    <source>
        <dbReference type="EMBL" id="GJN10204.1"/>
    </source>
</evidence>
<dbReference type="Proteomes" id="UP001054889">
    <property type="component" value="Unassembled WGS sequence"/>
</dbReference>
<dbReference type="AlphaFoldDB" id="A0AAV5DIN5"/>
<dbReference type="GO" id="GO:0016787">
    <property type="term" value="F:hydrolase activity"/>
    <property type="evidence" value="ECO:0007669"/>
    <property type="project" value="InterPro"/>
</dbReference>
<proteinExistence type="predicted"/>
<keyword evidence="4" id="KW-1185">Reference proteome</keyword>
<comment type="caution">
    <text evidence="3">The sequence shown here is derived from an EMBL/GenBank/DDBJ whole genome shotgun (WGS) entry which is preliminary data.</text>
</comment>
<protein>
    <recommendedName>
        <fullName evidence="2">Alpha/beta hydrolase fold-3 domain-containing protein</fullName>
    </recommendedName>
</protein>
<reference evidence="3" key="1">
    <citation type="journal article" date="2018" name="DNA Res.">
        <title>Multiple hybrid de novo genome assembly of finger millet, an orphan allotetraploid crop.</title>
        <authorList>
            <person name="Hatakeyama M."/>
            <person name="Aluri S."/>
            <person name="Balachadran M.T."/>
            <person name="Sivarajan S.R."/>
            <person name="Patrignani A."/>
            <person name="Gruter S."/>
            <person name="Poveda L."/>
            <person name="Shimizu-Inatsugi R."/>
            <person name="Baeten J."/>
            <person name="Francoijs K.J."/>
            <person name="Nataraja K.N."/>
            <person name="Reddy Y.A.N."/>
            <person name="Phadnis S."/>
            <person name="Ravikumar R.L."/>
            <person name="Schlapbach R."/>
            <person name="Sreeman S.M."/>
            <person name="Shimizu K.K."/>
        </authorList>
    </citation>
    <scope>NUCLEOTIDE SEQUENCE</scope>
</reference>
<dbReference type="Pfam" id="PF07859">
    <property type="entry name" value="Abhydrolase_3"/>
    <property type="match status" value="1"/>
</dbReference>
<dbReference type="EMBL" id="BQKI01000017">
    <property type="protein sequence ID" value="GJN10204.1"/>
    <property type="molecule type" value="Genomic_DNA"/>
</dbReference>
<evidence type="ECO:0000259" key="2">
    <source>
        <dbReference type="Pfam" id="PF07859"/>
    </source>
</evidence>
<sequence length="100" mass="10778">MAVASLSAPLPCQPSTPGGSELPAVVLSADYRLAPEHDLPAAHQDAESRGCAPKWQGLIKLRHLRLLLDPAPVPSPRGSLRDLYDAKDDACERRFMAVPQ</sequence>
<dbReference type="InterPro" id="IPR029058">
    <property type="entry name" value="AB_hydrolase_fold"/>
</dbReference>
<dbReference type="InterPro" id="IPR013094">
    <property type="entry name" value="AB_hydrolase_3"/>
</dbReference>
<reference evidence="3" key="2">
    <citation type="submission" date="2021-12" db="EMBL/GenBank/DDBJ databases">
        <title>Resequencing data analysis of finger millet.</title>
        <authorList>
            <person name="Hatakeyama M."/>
            <person name="Aluri S."/>
            <person name="Balachadran M.T."/>
            <person name="Sivarajan S.R."/>
            <person name="Poveda L."/>
            <person name="Shimizu-Inatsugi R."/>
            <person name="Schlapbach R."/>
            <person name="Sreeman S.M."/>
            <person name="Shimizu K.K."/>
        </authorList>
    </citation>
    <scope>NUCLEOTIDE SEQUENCE</scope>
</reference>
<organism evidence="3 4">
    <name type="scientific">Eleusine coracana subsp. coracana</name>
    <dbReference type="NCBI Taxonomy" id="191504"/>
    <lineage>
        <taxon>Eukaryota</taxon>
        <taxon>Viridiplantae</taxon>
        <taxon>Streptophyta</taxon>
        <taxon>Embryophyta</taxon>
        <taxon>Tracheophyta</taxon>
        <taxon>Spermatophyta</taxon>
        <taxon>Magnoliopsida</taxon>
        <taxon>Liliopsida</taxon>
        <taxon>Poales</taxon>
        <taxon>Poaceae</taxon>
        <taxon>PACMAD clade</taxon>
        <taxon>Chloridoideae</taxon>
        <taxon>Cynodonteae</taxon>
        <taxon>Eleusininae</taxon>
        <taxon>Eleusine</taxon>
    </lineage>
</organism>
<evidence type="ECO:0000313" key="4">
    <source>
        <dbReference type="Proteomes" id="UP001054889"/>
    </source>
</evidence>
<gene>
    <name evidence="3" type="primary">ga28280</name>
    <name evidence="3" type="ORF">PR202_ga28280</name>
</gene>
<name>A0AAV5DIN5_ELECO</name>
<feature type="region of interest" description="Disordered" evidence="1">
    <location>
        <begin position="1"/>
        <end position="21"/>
    </location>
</feature>
<feature type="domain" description="Alpha/beta hydrolase fold-3" evidence="2">
    <location>
        <begin position="21"/>
        <end position="46"/>
    </location>
</feature>
<accession>A0AAV5DIN5</accession>
<evidence type="ECO:0000256" key="1">
    <source>
        <dbReference type="SAM" id="MobiDB-lite"/>
    </source>
</evidence>